<dbReference type="InterPro" id="IPR016039">
    <property type="entry name" value="Thiolase-like"/>
</dbReference>
<accession>A0A937ELA4</accession>
<comment type="caution">
    <text evidence="7">The sequence shown here is derived from an EMBL/GenBank/DDBJ whole genome shotgun (WGS) entry which is preliminary data.</text>
</comment>
<dbReference type="InterPro" id="IPR013751">
    <property type="entry name" value="ACP_syn_III_N"/>
</dbReference>
<dbReference type="EMBL" id="JAERRK010000009">
    <property type="protein sequence ID" value="MBL1084124.1"/>
    <property type="molecule type" value="Genomic_DNA"/>
</dbReference>
<dbReference type="Proteomes" id="UP000661858">
    <property type="component" value="Unassembled WGS sequence"/>
</dbReference>
<evidence type="ECO:0000259" key="5">
    <source>
        <dbReference type="Pfam" id="PF08541"/>
    </source>
</evidence>
<feature type="region of interest" description="Disordered" evidence="4">
    <location>
        <begin position="350"/>
        <end position="372"/>
    </location>
</feature>
<dbReference type="Pfam" id="PF08545">
    <property type="entry name" value="ACP_syn_III"/>
    <property type="match status" value="1"/>
</dbReference>
<dbReference type="CDD" id="cd00827">
    <property type="entry name" value="init_cond_enzymes"/>
    <property type="match status" value="1"/>
</dbReference>
<dbReference type="PANTHER" id="PTHR34069">
    <property type="entry name" value="3-OXOACYL-[ACYL-CARRIER-PROTEIN] SYNTHASE 3"/>
    <property type="match status" value="1"/>
</dbReference>
<name>A0A937ELA4_9ACTN</name>
<evidence type="ECO:0000259" key="6">
    <source>
        <dbReference type="Pfam" id="PF08545"/>
    </source>
</evidence>
<dbReference type="RefSeq" id="WP_201837262.1">
    <property type="nucleotide sequence ID" value="NZ_JAERRK010000009.1"/>
</dbReference>
<evidence type="ECO:0000256" key="1">
    <source>
        <dbReference type="ARBA" id="ARBA00022490"/>
    </source>
</evidence>
<evidence type="ECO:0000313" key="8">
    <source>
        <dbReference type="Proteomes" id="UP000661858"/>
    </source>
</evidence>
<dbReference type="AlphaFoldDB" id="A0A937ELA4"/>
<protein>
    <submittedName>
        <fullName evidence="7">Ketoacyl-ACP synthase III family protein</fullName>
    </submittedName>
</protein>
<keyword evidence="2" id="KW-0808">Transferase</keyword>
<sequence length="372" mass="38933">MRIASDIRLAGIGSWLPEAVTTDEAVARGWYAAADRDASGMRAVRVAGELPAPEMAVRAARAALQRSAATGLTPDDFGALLHCATYHQGPDGWSAPHYVLRHTLDRPVGAAQIGPGCLGMLAALELAAHRLAADPSRDAVLITSGDNFSAPVVDRWNASRLFLLADGGAAVVVSRRDGFARLVSVGSASAPVLEEMHRAGEQLFPPGITVGRSLNFEERSAHLRRQWEQGAAAPAVHFGEVVADTAGRVLEEAGTSLEKVARICHTGYASGALHSIYLAPLDVEPELGTWEFGRDVGHVGAADPFIGLEHLWTRGEVAPGDHVLLLAAGPGMEVACAVVEITAECTEGLAAGPSYDGTPAAPHPNAPKEEGR</sequence>
<dbReference type="InterPro" id="IPR013747">
    <property type="entry name" value="ACP_syn_III_C"/>
</dbReference>
<keyword evidence="1" id="KW-0963">Cytoplasm</keyword>
<evidence type="ECO:0000313" key="7">
    <source>
        <dbReference type="EMBL" id="MBL1084124.1"/>
    </source>
</evidence>
<dbReference type="GO" id="GO:0006633">
    <property type="term" value="P:fatty acid biosynthetic process"/>
    <property type="evidence" value="ECO:0007669"/>
    <property type="project" value="InterPro"/>
</dbReference>
<dbReference type="Gene3D" id="3.40.47.10">
    <property type="match status" value="2"/>
</dbReference>
<feature type="domain" description="Beta-ketoacyl-[acyl-carrier-protein] synthase III N-terminal" evidence="6">
    <location>
        <begin position="116"/>
        <end position="179"/>
    </location>
</feature>
<feature type="domain" description="Beta-ketoacyl-[acyl-carrier-protein] synthase III C-terminal" evidence="5">
    <location>
        <begin position="250"/>
        <end position="341"/>
    </location>
</feature>
<reference evidence="7" key="1">
    <citation type="submission" date="2021-01" db="EMBL/GenBank/DDBJ databases">
        <title>WGS of actinomycetes isolated from Thailand.</title>
        <authorList>
            <person name="Thawai C."/>
        </authorList>
    </citation>
    <scope>NUCLEOTIDE SEQUENCE</scope>
    <source>
        <strain evidence="7">RCU-197</strain>
    </source>
</reference>
<keyword evidence="8" id="KW-1185">Reference proteome</keyword>
<proteinExistence type="predicted"/>
<dbReference type="PANTHER" id="PTHR34069:SF2">
    <property type="entry name" value="BETA-KETOACYL-[ACYL-CARRIER-PROTEIN] SYNTHASE III"/>
    <property type="match status" value="1"/>
</dbReference>
<evidence type="ECO:0000256" key="3">
    <source>
        <dbReference type="ARBA" id="ARBA00023315"/>
    </source>
</evidence>
<dbReference type="GO" id="GO:0044550">
    <property type="term" value="P:secondary metabolite biosynthetic process"/>
    <property type="evidence" value="ECO:0007669"/>
    <property type="project" value="TreeGrafter"/>
</dbReference>
<gene>
    <name evidence="7" type="ORF">JK359_19495</name>
</gene>
<evidence type="ECO:0000256" key="4">
    <source>
        <dbReference type="SAM" id="MobiDB-lite"/>
    </source>
</evidence>
<keyword evidence="3" id="KW-0012">Acyltransferase</keyword>
<dbReference type="GO" id="GO:0004315">
    <property type="term" value="F:3-oxoacyl-[acyl-carrier-protein] synthase activity"/>
    <property type="evidence" value="ECO:0007669"/>
    <property type="project" value="InterPro"/>
</dbReference>
<evidence type="ECO:0000256" key="2">
    <source>
        <dbReference type="ARBA" id="ARBA00022679"/>
    </source>
</evidence>
<dbReference type="SUPFAM" id="SSF53901">
    <property type="entry name" value="Thiolase-like"/>
    <property type="match status" value="1"/>
</dbReference>
<dbReference type="Pfam" id="PF08541">
    <property type="entry name" value="ACP_syn_III_C"/>
    <property type="match status" value="1"/>
</dbReference>
<organism evidence="7 8">
    <name type="scientific">Streptomyces actinomycinicus</name>
    <dbReference type="NCBI Taxonomy" id="1695166"/>
    <lineage>
        <taxon>Bacteria</taxon>
        <taxon>Bacillati</taxon>
        <taxon>Actinomycetota</taxon>
        <taxon>Actinomycetes</taxon>
        <taxon>Kitasatosporales</taxon>
        <taxon>Streptomycetaceae</taxon>
        <taxon>Streptomyces</taxon>
    </lineage>
</organism>